<evidence type="ECO:0000256" key="4">
    <source>
        <dbReference type="ARBA" id="ARBA00022737"/>
    </source>
</evidence>
<dbReference type="InterPro" id="IPR003593">
    <property type="entry name" value="AAA+_ATPase"/>
</dbReference>
<evidence type="ECO:0000259" key="8">
    <source>
        <dbReference type="PROSITE" id="PS51146"/>
    </source>
</evidence>
<reference evidence="9" key="2">
    <citation type="submission" date="2020-09" db="EMBL/GenBank/DDBJ databases">
        <authorList>
            <person name="Sun Q."/>
            <person name="Ohkuma M."/>
        </authorList>
    </citation>
    <scope>NUCLEOTIDE SEQUENCE</scope>
    <source>
        <strain evidence="9">JCM 19596</strain>
    </source>
</reference>
<dbReference type="Proteomes" id="UP000607197">
    <property type="component" value="Unassembled WGS sequence"/>
</dbReference>
<feature type="domain" description="KaiC" evidence="8">
    <location>
        <begin position="237"/>
        <end position="471"/>
    </location>
</feature>
<dbReference type="PIRSF" id="PIRSF039117">
    <property type="entry name" value="KaiC"/>
    <property type="match status" value="1"/>
</dbReference>
<feature type="compositionally biased region" description="Low complexity" evidence="7">
    <location>
        <begin position="485"/>
        <end position="495"/>
    </location>
</feature>
<dbReference type="InterPro" id="IPR027417">
    <property type="entry name" value="P-loop_NTPase"/>
</dbReference>
<keyword evidence="10" id="KW-1185">Reference proteome</keyword>
<organism evidence="9 10">
    <name type="scientific">Halocalculus aciditolerans</name>
    <dbReference type="NCBI Taxonomy" id="1383812"/>
    <lineage>
        <taxon>Archaea</taxon>
        <taxon>Methanobacteriati</taxon>
        <taxon>Methanobacteriota</taxon>
        <taxon>Stenosarchaea group</taxon>
        <taxon>Halobacteria</taxon>
        <taxon>Halobacteriales</taxon>
        <taxon>Halobacteriaceae</taxon>
        <taxon>Halocalculus</taxon>
    </lineage>
</organism>
<dbReference type="PANTHER" id="PTHR42926:SF1">
    <property type="entry name" value="CIRCADIAN CLOCK OSCILLATOR PROTEIN KAIC 1"/>
    <property type="match status" value="1"/>
</dbReference>
<dbReference type="PRINTS" id="PR01874">
    <property type="entry name" value="DNAREPAIRADA"/>
</dbReference>
<dbReference type="InterPro" id="IPR051347">
    <property type="entry name" value="Circadian_clock_KaiC-rel"/>
</dbReference>
<evidence type="ECO:0000256" key="5">
    <source>
        <dbReference type="ARBA" id="ARBA00022777"/>
    </source>
</evidence>
<dbReference type="EC" id="2.7.11.1" evidence="1"/>
<evidence type="ECO:0000256" key="2">
    <source>
        <dbReference type="ARBA" id="ARBA00022553"/>
    </source>
</evidence>
<protein>
    <recommendedName>
        <fullName evidence="1">non-specific serine/threonine protein kinase</fullName>
        <ecNumber evidence="1">2.7.11.1</ecNumber>
    </recommendedName>
</protein>
<dbReference type="PROSITE" id="PS51146">
    <property type="entry name" value="KAIC"/>
    <property type="match status" value="2"/>
</dbReference>
<evidence type="ECO:0000313" key="9">
    <source>
        <dbReference type="EMBL" id="GGL54526.1"/>
    </source>
</evidence>
<keyword evidence="3" id="KW-0808">Transferase</keyword>
<feature type="domain" description="KaiC" evidence="8">
    <location>
        <begin position="2"/>
        <end position="235"/>
    </location>
</feature>
<dbReference type="GO" id="GO:0016787">
    <property type="term" value="F:hydrolase activity"/>
    <property type="evidence" value="ECO:0007669"/>
    <property type="project" value="UniProtKB-KW"/>
</dbReference>
<dbReference type="AlphaFoldDB" id="A0A830F9Y7"/>
<dbReference type="SMART" id="SM00382">
    <property type="entry name" value="AAA"/>
    <property type="match status" value="2"/>
</dbReference>
<dbReference type="Pfam" id="PF06745">
    <property type="entry name" value="ATPase"/>
    <property type="match status" value="2"/>
</dbReference>
<dbReference type="SUPFAM" id="SSF52540">
    <property type="entry name" value="P-loop containing nucleoside triphosphate hydrolases"/>
    <property type="match status" value="2"/>
</dbReference>
<dbReference type="GO" id="GO:0004674">
    <property type="term" value="F:protein serine/threonine kinase activity"/>
    <property type="evidence" value="ECO:0007669"/>
    <property type="project" value="UniProtKB-KW"/>
</dbReference>
<dbReference type="RefSeq" id="WP_188976611.1">
    <property type="nucleotide sequence ID" value="NZ_BMPG01000001.1"/>
</dbReference>
<evidence type="ECO:0000313" key="10">
    <source>
        <dbReference type="Proteomes" id="UP000607197"/>
    </source>
</evidence>
<dbReference type="EMBL" id="BMPG01000001">
    <property type="protein sequence ID" value="GGL54526.1"/>
    <property type="molecule type" value="Genomic_DNA"/>
</dbReference>
<keyword evidence="4" id="KW-0677">Repeat</keyword>
<dbReference type="PANTHER" id="PTHR42926">
    <property type="match status" value="1"/>
</dbReference>
<gene>
    <name evidence="9" type="ORF">GCM10009039_10840</name>
</gene>
<comment type="caution">
    <text evidence="9">The sequence shown here is derived from an EMBL/GenBank/DDBJ whole genome shotgun (WGS) entry which is preliminary data.</text>
</comment>
<evidence type="ECO:0000256" key="6">
    <source>
        <dbReference type="ARBA" id="ARBA00022801"/>
    </source>
</evidence>
<dbReference type="InterPro" id="IPR010624">
    <property type="entry name" value="KaiC_dom"/>
</dbReference>
<reference evidence="9" key="1">
    <citation type="journal article" date="2014" name="Int. J. Syst. Evol. Microbiol.">
        <title>Complete genome sequence of Corynebacterium casei LMG S-19264T (=DSM 44701T), isolated from a smear-ripened cheese.</title>
        <authorList>
            <consortium name="US DOE Joint Genome Institute (JGI-PGF)"/>
            <person name="Walter F."/>
            <person name="Albersmeier A."/>
            <person name="Kalinowski J."/>
            <person name="Ruckert C."/>
        </authorList>
    </citation>
    <scope>NUCLEOTIDE SEQUENCE</scope>
    <source>
        <strain evidence="9">JCM 19596</strain>
    </source>
</reference>
<sequence>MERISTGVSGLDRILKGGLVPGRRYLLEGGPGTGKTVFGLKFLAAGVERGETALCVNFEESPDAIRANAAEIGLDLDGVDFLDLSPSPEEARNEEPYTVFAADEVEGPSITDRILDAVDDLEPDRIVIDPVTQLELLSPDEYQFRKQIRSLATYLESKGATVVFTSQPDDTGGQTLQYVTDGTILLERDRDVRYVRVPKFRGSGVLTGDHVFRITDDGLKVAPELMPEAYGQSFVAEPISSGIPEMDELLHGGLERGTTSVLSGPTGVGKTTTGTQFMKEAAGRGERSVVYLFEENEATFMERSEAVNIPVKEMRERGTLSVEVMEPLETTPQEFCEEVRREVEEEDARIVMIDGIKGYSVSARDGEESHMRRLHALCRYLKNMGVTVVLVDETASVTGEFRATDSSLSYIADNIIFLRHVELQGELRKVIGVLKKRTSGYERLLRELEITANGIKVGEPLTNLRGILTGTPELASNPDPEGRRPPWANANWEPPWLRDDRRPPWER</sequence>
<evidence type="ECO:0000256" key="7">
    <source>
        <dbReference type="SAM" id="MobiDB-lite"/>
    </source>
</evidence>
<keyword evidence="5 9" id="KW-0418">Kinase</keyword>
<feature type="region of interest" description="Disordered" evidence="7">
    <location>
        <begin position="469"/>
        <end position="507"/>
    </location>
</feature>
<evidence type="ECO:0000256" key="1">
    <source>
        <dbReference type="ARBA" id="ARBA00012513"/>
    </source>
</evidence>
<feature type="compositionally biased region" description="Basic and acidic residues" evidence="7">
    <location>
        <begin position="496"/>
        <end position="507"/>
    </location>
</feature>
<keyword evidence="2" id="KW-0597">Phosphoprotein</keyword>
<dbReference type="InterPro" id="IPR030665">
    <property type="entry name" value="KaiC"/>
</dbReference>
<dbReference type="GO" id="GO:0005524">
    <property type="term" value="F:ATP binding"/>
    <property type="evidence" value="ECO:0007669"/>
    <property type="project" value="InterPro"/>
</dbReference>
<proteinExistence type="predicted"/>
<name>A0A830F9Y7_9EURY</name>
<dbReference type="Gene3D" id="3.40.50.300">
    <property type="entry name" value="P-loop containing nucleotide triphosphate hydrolases"/>
    <property type="match status" value="2"/>
</dbReference>
<keyword evidence="6" id="KW-0378">Hydrolase</keyword>
<accession>A0A830F9Y7</accession>
<evidence type="ECO:0000256" key="3">
    <source>
        <dbReference type="ARBA" id="ARBA00022679"/>
    </source>
</evidence>
<keyword evidence="9" id="KW-0723">Serine/threonine-protein kinase</keyword>
<dbReference type="OrthoDB" id="27015at2157"/>
<dbReference type="InterPro" id="IPR014774">
    <property type="entry name" value="KaiC-like_dom"/>
</dbReference>